<dbReference type="InterPro" id="IPR038352">
    <property type="entry name" value="Imelysin_sf"/>
</dbReference>
<feature type="signal peptide" evidence="3">
    <location>
        <begin position="1"/>
        <end position="26"/>
    </location>
</feature>
<feature type="chain" id="PRO_5041738582" evidence="3">
    <location>
        <begin position="27"/>
        <end position="418"/>
    </location>
</feature>
<comment type="caution">
    <text evidence="5">The sequence shown here is derived from an EMBL/GenBank/DDBJ whole genome shotgun (WGS) entry which is preliminary data.</text>
</comment>
<name>A0AA92U8Y1_9BACT</name>
<dbReference type="Pfam" id="PF09375">
    <property type="entry name" value="Peptidase_M75"/>
    <property type="match status" value="1"/>
</dbReference>
<reference evidence="5 6" key="1">
    <citation type="submission" date="2018-08" db="EMBL/GenBank/DDBJ databases">
        <title>A genome reference for cultivated species of the human gut microbiota.</title>
        <authorList>
            <person name="Zou Y."/>
            <person name="Xue W."/>
            <person name="Luo G."/>
        </authorList>
    </citation>
    <scope>NUCLEOTIDE SEQUENCE [LARGE SCALE GENOMIC DNA]</scope>
    <source>
        <strain evidence="5 6">AF10-17</strain>
    </source>
</reference>
<evidence type="ECO:0000256" key="3">
    <source>
        <dbReference type="SAM" id="SignalP"/>
    </source>
</evidence>
<dbReference type="AlphaFoldDB" id="A0AA92U8Y1"/>
<evidence type="ECO:0000313" key="6">
    <source>
        <dbReference type="Proteomes" id="UP000285776"/>
    </source>
</evidence>
<dbReference type="PROSITE" id="PS51257">
    <property type="entry name" value="PROKAR_LIPOPROTEIN"/>
    <property type="match status" value="1"/>
</dbReference>
<dbReference type="CDD" id="cd14658">
    <property type="entry name" value="Imelysin-like_IrpA"/>
    <property type="match status" value="1"/>
</dbReference>
<dbReference type="Gene3D" id="1.20.1420.20">
    <property type="entry name" value="M75 peptidase, HXXE motif"/>
    <property type="match status" value="1"/>
</dbReference>
<proteinExistence type="predicted"/>
<comment type="subcellular location">
    <subcellularLocation>
        <location evidence="1">Cell envelope</location>
    </subcellularLocation>
</comment>
<organism evidence="5 6">
    <name type="scientific">Segatella copri</name>
    <dbReference type="NCBI Taxonomy" id="165179"/>
    <lineage>
        <taxon>Bacteria</taxon>
        <taxon>Pseudomonadati</taxon>
        <taxon>Bacteroidota</taxon>
        <taxon>Bacteroidia</taxon>
        <taxon>Bacteroidales</taxon>
        <taxon>Prevotellaceae</taxon>
        <taxon>Segatella</taxon>
    </lineage>
</organism>
<dbReference type="GO" id="GO:0030313">
    <property type="term" value="C:cell envelope"/>
    <property type="evidence" value="ECO:0007669"/>
    <property type="project" value="UniProtKB-SubCell"/>
</dbReference>
<dbReference type="Proteomes" id="UP000285776">
    <property type="component" value="Unassembled WGS sequence"/>
</dbReference>
<keyword evidence="2 3" id="KW-0732">Signal</keyword>
<evidence type="ECO:0000313" key="5">
    <source>
        <dbReference type="EMBL" id="RGW79919.1"/>
    </source>
</evidence>
<evidence type="ECO:0000256" key="2">
    <source>
        <dbReference type="ARBA" id="ARBA00022729"/>
    </source>
</evidence>
<dbReference type="InterPro" id="IPR018976">
    <property type="entry name" value="Imelysin-like"/>
</dbReference>
<dbReference type="RefSeq" id="WP_118152651.1">
    <property type="nucleotide sequence ID" value="NZ_QSAV01000019.1"/>
</dbReference>
<feature type="domain" description="Imelysin-like" evidence="4">
    <location>
        <begin position="89"/>
        <end position="405"/>
    </location>
</feature>
<accession>A0AA92U8Y1</accession>
<evidence type="ECO:0000256" key="1">
    <source>
        <dbReference type="ARBA" id="ARBA00004196"/>
    </source>
</evidence>
<dbReference type="EMBL" id="QSAV01000019">
    <property type="protein sequence ID" value="RGW79919.1"/>
    <property type="molecule type" value="Genomic_DNA"/>
</dbReference>
<sequence>MKKVFKSAVMLMAAFMLPLGFTSCSSDDDPVEKNNDFTNKEYGQDAMDACEELCNALRAAYSKVDNANLSADQETYLKNVCANAVDNTIQPTYKSLGDAVEKLHTALPKSVDTNNLTQENINNACAAFKDARALWEKSEAFLGGAASDFDIDPHIDSWPLNRTLLHSYFATGKFSDAAIEDASILGFHALEFILFRDGQPRKVAEFKGNDTYNGFTDVKGSEELKYAEAVIEDLVNRVYELEVAWSENPNASRLAAVKAAGLEYQTDKGQSYAANMKNAGNISVSKFPSLKRAVQQLLSMEEGSCFAISNEVGTAKIANPFQNGDISYVESPYSYNSITDFQNNIRSIENLWYGGTNGTSSNAKYSFHQFFKDNASAEGQRVETAIANAISKIGGMPYPFVKYVSTVWGKKFDEVNPK</sequence>
<gene>
    <name evidence="5" type="ORF">DWV53_07190</name>
</gene>
<protein>
    <submittedName>
        <fullName evidence="5">Imelysin</fullName>
    </submittedName>
</protein>
<dbReference type="InterPro" id="IPR034982">
    <property type="entry name" value="Imelysin-like_IrpA"/>
</dbReference>
<evidence type="ECO:0000259" key="4">
    <source>
        <dbReference type="Pfam" id="PF09375"/>
    </source>
</evidence>